<feature type="compositionally biased region" description="Polar residues" evidence="1">
    <location>
        <begin position="40"/>
        <end position="79"/>
    </location>
</feature>
<protein>
    <submittedName>
        <fullName evidence="2">Uncharacterized protein</fullName>
    </submittedName>
</protein>
<comment type="caution">
    <text evidence="2">The sequence shown here is derived from an EMBL/GenBank/DDBJ whole genome shotgun (WGS) entry which is preliminary data.</text>
</comment>
<sequence>MSTQESNNNSLSDSDANQSSTSGIAGGSTGARASGKGKEGSTSIGTYDTSSTGNTHSGEQIDSFNGAIPNTQTKSKSNTILLKFI</sequence>
<proteinExistence type="predicted"/>
<organism evidence="2 3">
    <name type="scientific">Adineta steineri</name>
    <dbReference type="NCBI Taxonomy" id="433720"/>
    <lineage>
        <taxon>Eukaryota</taxon>
        <taxon>Metazoa</taxon>
        <taxon>Spiralia</taxon>
        <taxon>Gnathifera</taxon>
        <taxon>Rotifera</taxon>
        <taxon>Eurotatoria</taxon>
        <taxon>Bdelloidea</taxon>
        <taxon>Adinetida</taxon>
        <taxon>Adinetidae</taxon>
        <taxon>Adineta</taxon>
    </lineage>
</organism>
<dbReference type="EMBL" id="CAJOAZ010002333">
    <property type="protein sequence ID" value="CAF3918583.1"/>
    <property type="molecule type" value="Genomic_DNA"/>
</dbReference>
<evidence type="ECO:0000313" key="2">
    <source>
        <dbReference type="EMBL" id="CAF3918583.1"/>
    </source>
</evidence>
<dbReference type="AlphaFoldDB" id="A0A819ISG0"/>
<name>A0A819ISG0_9BILA</name>
<gene>
    <name evidence="2" type="ORF">OXD698_LOCUS24889</name>
</gene>
<accession>A0A819ISG0</accession>
<feature type="compositionally biased region" description="Low complexity" evidence="1">
    <location>
        <begin position="1"/>
        <end position="23"/>
    </location>
</feature>
<reference evidence="2" key="1">
    <citation type="submission" date="2021-02" db="EMBL/GenBank/DDBJ databases">
        <authorList>
            <person name="Nowell W R."/>
        </authorList>
    </citation>
    <scope>NUCLEOTIDE SEQUENCE</scope>
</reference>
<evidence type="ECO:0000256" key="1">
    <source>
        <dbReference type="SAM" id="MobiDB-lite"/>
    </source>
</evidence>
<feature type="region of interest" description="Disordered" evidence="1">
    <location>
        <begin position="1"/>
        <end position="79"/>
    </location>
</feature>
<evidence type="ECO:0000313" key="3">
    <source>
        <dbReference type="Proteomes" id="UP000663844"/>
    </source>
</evidence>
<dbReference type="Proteomes" id="UP000663844">
    <property type="component" value="Unassembled WGS sequence"/>
</dbReference>